<name>A0A8S3D003_9BILA</name>
<accession>A0A8S3D003</accession>
<feature type="non-terminal residue" evidence="4">
    <location>
        <position position="1"/>
    </location>
</feature>
<gene>
    <name evidence="3" type="ORF">BYL167_LOCUS47816</name>
    <name evidence="4" type="ORF">GIL414_LOCUS55079</name>
    <name evidence="2" type="ORF">SMN809_LOCUS42362</name>
</gene>
<organism evidence="4 5">
    <name type="scientific">Rotaria magnacalcarata</name>
    <dbReference type="NCBI Taxonomy" id="392030"/>
    <lineage>
        <taxon>Eukaryota</taxon>
        <taxon>Metazoa</taxon>
        <taxon>Spiralia</taxon>
        <taxon>Gnathifera</taxon>
        <taxon>Rotifera</taxon>
        <taxon>Eurotatoria</taxon>
        <taxon>Bdelloidea</taxon>
        <taxon>Philodinida</taxon>
        <taxon>Philodinidae</taxon>
        <taxon>Rotaria</taxon>
    </lineage>
</organism>
<dbReference type="Proteomes" id="UP000681967">
    <property type="component" value="Unassembled WGS sequence"/>
</dbReference>
<proteinExistence type="predicted"/>
<feature type="domain" description="ERAP1-like C-terminal" evidence="1">
    <location>
        <begin position="2"/>
        <end position="79"/>
    </location>
</feature>
<dbReference type="EMBL" id="CAJOBI010122042">
    <property type="protein sequence ID" value="CAF4683115.1"/>
    <property type="molecule type" value="Genomic_DNA"/>
</dbReference>
<dbReference type="InterPro" id="IPR024571">
    <property type="entry name" value="ERAP1-like_C_dom"/>
</dbReference>
<dbReference type="Gene3D" id="1.25.50.20">
    <property type="match status" value="1"/>
</dbReference>
<dbReference type="Proteomes" id="UP000681720">
    <property type="component" value="Unassembled WGS sequence"/>
</dbReference>
<evidence type="ECO:0000313" key="3">
    <source>
        <dbReference type="EMBL" id="CAF4793273.1"/>
    </source>
</evidence>
<dbReference type="Proteomes" id="UP000676336">
    <property type="component" value="Unassembled WGS sequence"/>
</dbReference>
<dbReference type="EMBL" id="CAJOBJ010194659">
    <property type="protein sequence ID" value="CAF4965006.1"/>
    <property type="molecule type" value="Genomic_DNA"/>
</dbReference>
<reference evidence="4" key="1">
    <citation type="submission" date="2021-02" db="EMBL/GenBank/DDBJ databases">
        <authorList>
            <person name="Nowell W R."/>
        </authorList>
    </citation>
    <scope>NUCLEOTIDE SEQUENCE</scope>
</reference>
<dbReference type="AlphaFoldDB" id="A0A8S3D003"/>
<evidence type="ECO:0000313" key="2">
    <source>
        <dbReference type="EMBL" id="CAF4683115.1"/>
    </source>
</evidence>
<sequence length="80" mass="9051">ILSNIYGKLEWDPFPNEGSQAAMLRELVLVQMSLNGHSKTREEAHKRFQSLLSSNNQDHQSINPNIRTAIYLTVAQTGNQ</sequence>
<dbReference type="EMBL" id="CAJOBH010138455">
    <property type="protein sequence ID" value="CAF4793273.1"/>
    <property type="molecule type" value="Genomic_DNA"/>
</dbReference>
<feature type="non-terminal residue" evidence="4">
    <location>
        <position position="80"/>
    </location>
</feature>
<evidence type="ECO:0000259" key="1">
    <source>
        <dbReference type="Pfam" id="PF11838"/>
    </source>
</evidence>
<comment type="caution">
    <text evidence="4">The sequence shown here is derived from an EMBL/GenBank/DDBJ whole genome shotgun (WGS) entry which is preliminary data.</text>
</comment>
<evidence type="ECO:0000313" key="4">
    <source>
        <dbReference type="EMBL" id="CAF4965006.1"/>
    </source>
</evidence>
<dbReference type="Pfam" id="PF11838">
    <property type="entry name" value="ERAP1_C"/>
    <property type="match status" value="1"/>
</dbReference>
<evidence type="ECO:0000313" key="5">
    <source>
        <dbReference type="Proteomes" id="UP000681720"/>
    </source>
</evidence>
<protein>
    <recommendedName>
        <fullName evidence="1">ERAP1-like C-terminal domain-containing protein</fullName>
    </recommendedName>
</protein>